<name>A0A0W8G1X3_9ZZZZ</name>
<gene>
    <name evidence="1" type="ORF">ASZ90_003064</name>
</gene>
<proteinExistence type="predicted"/>
<accession>A0A0W8G1X3</accession>
<organism evidence="1">
    <name type="scientific">hydrocarbon metagenome</name>
    <dbReference type="NCBI Taxonomy" id="938273"/>
    <lineage>
        <taxon>unclassified sequences</taxon>
        <taxon>metagenomes</taxon>
        <taxon>ecological metagenomes</taxon>
    </lineage>
</organism>
<comment type="caution">
    <text evidence="1">The sequence shown here is derived from an EMBL/GenBank/DDBJ whole genome shotgun (WGS) entry which is preliminary data.</text>
</comment>
<dbReference type="EMBL" id="LNQE01000362">
    <property type="protein sequence ID" value="KUG27109.1"/>
    <property type="molecule type" value="Genomic_DNA"/>
</dbReference>
<evidence type="ECO:0000313" key="1">
    <source>
        <dbReference type="EMBL" id="KUG27109.1"/>
    </source>
</evidence>
<sequence>MSFSTCLRGNPSLFAAPAEEAARARHPFAMHSVHIRPLRRFSWFFFHCARDAGLL</sequence>
<reference evidence="1" key="1">
    <citation type="journal article" date="2015" name="Proc. Natl. Acad. Sci. U.S.A.">
        <title>Networks of energetic and metabolic interactions define dynamics in microbial communities.</title>
        <authorList>
            <person name="Embree M."/>
            <person name="Liu J.K."/>
            <person name="Al-Bassam M.M."/>
            <person name="Zengler K."/>
        </authorList>
    </citation>
    <scope>NUCLEOTIDE SEQUENCE</scope>
</reference>
<protein>
    <submittedName>
        <fullName evidence="1">Uncharacterized protein</fullName>
    </submittedName>
</protein>
<dbReference type="AlphaFoldDB" id="A0A0W8G1X3"/>